<evidence type="ECO:0000256" key="6">
    <source>
        <dbReference type="ARBA" id="ARBA00023136"/>
    </source>
</evidence>
<dbReference type="GO" id="GO:0016020">
    <property type="term" value="C:membrane"/>
    <property type="evidence" value="ECO:0007669"/>
    <property type="project" value="UniProtKB-SubCell"/>
</dbReference>
<comment type="subcellular location">
    <subcellularLocation>
        <location evidence="1">Membrane</location>
        <topology evidence="1">Multi-pass membrane protein</topology>
    </subcellularLocation>
</comment>
<feature type="transmembrane region" description="Helical" evidence="7">
    <location>
        <begin position="55"/>
        <end position="73"/>
    </location>
</feature>
<dbReference type="PANTHER" id="PTHR43731:SF14">
    <property type="entry name" value="PRESENILIN-ASSOCIATED RHOMBOID-LIKE PROTEIN, MITOCHONDRIAL"/>
    <property type="match status" value="1"/>
</dbReference>
<keyword evidence="5 7" id="KW-1133">Transmembrane helix</keyword>
<dbReference type="InterPro" id="IPR022764">
    <property type="entry name" value="Peptidase_S54_rhomboid_dom"/>
</dbReference>
<feature type="transmembrane region" description="Helical" evidence="7">
    <location>
        <begin position="85"/>
        <end position="107"/>
    </location>
</feature>
<evidence type="ECO:0000256" key="4">
    <source>
        <dbReference type="ARBA" id="ARBA00022801"/>
    </source>
</evidence>
<dbReference type="SUPFAM" id="SSF144091">
    <property type="entry name" value="Rhomboid-like"/>
    <property type="match status" value="1"/>
</dbReference>
<feature type="transmembrane region" description="Helical" evidence="7">
    <location>
        <begin position="127"/>
        <end position="150"/>
    </location>
</feature>
<evidence type="ECO:0000313" key="9">
    <source>
        <dbReference type="EMBL" id="VAW06387.1"/>
    </source>
</evidence>
<dbReference type="Gene3D" id="1.20.1540.10">
    <property type="entry name" value="Rhomboid-like"/>
    <property type="match status" value="1"/>
</dbReference>
<feature type="domain" description="Peptidase S54 rhomboid" evidence="8">
    <location>
        <begin position="83"/>
        <end position="245"/>
    </location>
</feature>
<keyword evidence="3 7" id="KW-0812">Transmembrane</keyword>
<dbReference type="InterPro" id="IPR050925">
    <property type="entry name" value="Rhomboid_protease_S54"/>
</dbReference>
<evidence type="ECO:0000256" key="2">
    <source>
        <dbReference type="ARBA" id="ARBA00009045"/>
    </source>
</evidence>
<reference evidence="9" key="1">
    <citation type="submission" date="2018-06" db="EMBL/GenBank/DDBJ databases">
        <authorList>
            <person name="Zhirakovskaya E."/>
        </authorList>
    </citation>
    <scope>NUCLEOTIDE SEQUENCE</scope>
</reference>
<dbReference type="AlphaFoldDB" id="A0A3B0SZ68"/>
<keyword evidence="4" id="KW-0378">Hydrolase</keyword>
<keyword evidence="6 7" id="KW-0472">Membrane</keyword>
<name>A0A3B0SZ68_9ZZZZ</name>
<evidence type="ECO:0000256" key="3">
    <source>
        <dbReference type="ARBA" id="ARBA00022692"/>
    </source>
</evidence>
<proteinExistence type="inferred from homology"/>
<dbReference type="InterPro" id="IPR035952">
    <property type="entry name" value="Rhomboid-like_sf"/>
</dbReference>
<comment type="similarity">
    <text evidence="2">Belongs to the peptidase S54 family.</text>
</comment>
<dbReference type="EMBL" id="UOEH01000518">
    <property type="protein sequence ID" value="VAW06387.1"/>
    <property type="molecule type" value="Genomic_DNA"/>
</dbReference>
<feature type="transmembrane region" description="Helical" evidence="7">
    <location>
        <begin position="199"/>
        <end position="224"/>
    </location>
</feature>
<evidence type="ECO:0000259" key="8">
    <source>
        <dbReference type="Pfam" id="PF01694"/>
    </source>
</evidence>
<accession>A0A3B0SZ68</accession>
<dbReference type="PANTHER" id="PTHR43731">
    <property type="entry name" value="RHOMBOID PROTEASE"/>
    <property type="match status" value="1"/>
</dbReference>
<gene>
    <name evidence="9" type="ORF">MNBD_ALPHA05-300</name>
</gene>
<dbReference type="Pfam" id="PF01694">
    <property type="entry name" value="Rhomboid"/>
    <property type="match status" value="1"/>
</dbReference>
<dbReference type="GO" id="GO:0004252">
    <property type="term" value="F:serine-type endopeptidase activity"/>
    <property type="evidence" value="ECO:0007669"/>
    <property type="project" value="InterPro"/>
</dbReference>
<evidence type="ECO:0000256" key="5">
    <source>
        <dbReference type="ARBA" id="ARBA00022989"/>
    </source>
</evidence>
<organism evidence="9">
    <name type="scientific">hydrothermal vent metagenome</name>
    <dbReference type="NCBI Taxonomy" id="652676"/>
    <lineage>
        <taxon>unclassified sequences</taxon>
        <taxon>metagenomes</taxon>
        <taxon>ecological metagenomes</taxon>
    </lineage>
</organism>
<feature type="transmembrane region" description="Helical" evidence="7">
    <location>
        <begin position="156"/>
        <end position="178"/>
    </location>
</feature>
<feature type="transmembrane region" description="Helical" evidence="7">
    <location>
        <begin position="29"/>
        <end position="48"/>
    </location>
</feature>
<feature type="transmembrane region" description="Helical" evidence="7">
    <location>
        <begin position="230"/>
        <end position="249"/>
    </location>
</feature>
<evidence type="ECO:0000256" key="1">
    <source>
        <dbReference type="ARBA" id="ARBA00004141"/>
    </source>
</evidence>
<evidence type="ECO:0000256" key="7">
    <source>
        <dbReference type="SAM" id="Phobius"/>
    </source>
</evidence>
<sequence length="257" mass="26896">MSDPRDQPSYRLRRPGGEVDPSRIFNTPGVVLAIVLLTVAVFVLMIILPDRTASIIEFAAAVLPLRLMAGPAANGGFLAMASPLIAHMFFHAGIAHLLMNMAFLLAFGTPVARRMGADNALKSSAAFASASLFLTLYLLSGIVGALTYVGLHVNDYALLIGASGGVSGLLGALVRFAFNRSTLFGPEAAKLSPLLSSGVLTWTGVFVGTNIVFGAFGGALTGALSGEGNIAWEAHLGGYFFGLLAFPFFDRAARAFR</sequence>
<protein>
    <recommendedName>
        <fullName evidence="8">Peptidase S54 rhomboid domain-containing protein</fullName>
    </recommendedName>
</protein>